<protein>
    <submittedName>
        <fullName evidence="2">Uncharacterized protein</fullName>
    </submittedName>
</protein>
<gene>
    <name evidence="2" type="ORF">DSL64_01380</name>
</gene>
<comment type="caution">
    <text evidence="2">The sequence shown here is derived from an EMBL/GenBank/DDBJ whole genome shotgun (WGS) entry which is preliminary data.</text>
</comment>
<feature type="transmembrane region" description="Helical" evidence="1">
    <location>
        <begin position="72"/>
        <end position="94"/>
    </location>
</feature>
<dbReference type="AlphaFoldDB" id="A0A3D8YHD1"/>
<keyword evidence="1" id="KW-0472">Membrane</keyword>
<name>A0A3D8YHD1_9BACT</name>
<dbReference type="Proteomes" id="UP000256373">
    <property type="component" value="Unassembled WGS sequence"/>
</dbReference>
<organism evidence="2 3">
    <name type="scientific">Dyadobacter luteus</name>
    <dbReference type="NCBI Taxonomy" id="2259619"/>
    <lineage>
        <taxon>Bacteria</taxon>
        <taxon>Pseudomonadati</taxon>
        <taxon>Bacteroidota</taxon>
        <taxon>Cytophagia</taxon>
        <taxon>Cytophagales</taxon>
        <taxon>Spirosomataceae</taxon>
        <taxon>Dyadobacter</taxon>
    </lineage>
</organism>
<evidence type="ECO:0000313" key="2">
    <source>
        <dbReference type="EMBL" id="REA64233.1"/>
    </source>
</evidence>
<reference evidence="2 3" key="1">
    <citation type="submission" date="2018-07" db="EMBL/GenBank/DDBJ databases">
        <title>Dyadobacter roseus sp. nov., isolated from rose rhizosphere soil.</title>
        <authorList>
            <person name="Chen L."/>
        </authorList>
    </citation>
    <scope>NUCLEOTIDE SEQUENCE [LARGE SCALE GENOMIC DNA]</scope>
    <source>
        <strain evidence="2 3">RS19</strain>
    </source>
</reference>
<keyword evidence="3" id="KW-1185">Reference proteome</keyword>
<sequence length="219" mass="24988">MSVQVTGYYTNLNMDEDLLDRYFAGTCTPEEKARVELWLRKPVADEKRLLSESWQNVSFYIRQGLVRSFNPWSTYLAAACMVLVTLGGIGWKIVTQDYVVRNVSQHYEAFDANGLQLNLPPQAAARVVPGVVSNSANLVFCGNVRIHNTSKEDIDMRLNLSCVNDSHQNKSILLKARKDTRYVAFQYHFKSDELVVVEEDRIFDLPLPLQQKALEVLEI</sequence>
<evidence type="ECO:0000313" key="3">
    <source>
        <dbReference type="Proteomes" id="UP000256373"/>
    </source>
</evidence>
<dbReference type="OrthoDB" id="1345370at2"/>
<accession>A0A3D8YHD1</accession>
<dbReference type="EMBL" id="QNUL01000001">
    <property type="protein sequence ID" value="REA64233.1"/>
    <property type="molecule type" value="Genomic_DNA"/>
</dbReference>
<proteinExistence type="predicted"/>
<evidence type="ECO:0000256" key="1">
    <source>
        <dbReference type="SAM" id="Phobius"/>
    </source>
</evidence>
<keyword evidence="1" id="KW-1133">Transmembrane helix</keyword>
<keyword evidence="1" id="KW-0812">Transmembrane</keyword>
<dbReference type="RefSeq" id="WP_115828841.1">
    <property type="nucleotide sequence ID" value="NZ_QNUL01000001.1"/>
</dbReference>